<reference evidence="1 2" key="1">
    <citation type="submission" date="2009-03" db="EMBL/GenBank/DDBJ databases">
        <authorList>
            <person name="Setubal J.C."/>
            <person name="Boyle S."/>
            <person name="Crasta O.R."/>
            <person name="Gillespie J.J."/>
            <person name="Kenyon R.W."/>
            <person name="Lu J."/>
            <person name="Mane S."/>
            <person name="Nagrani S."/>
            <person name="Shallom J.M."/>
            <person name="Shallom S."/>
            <person name="Shukla M."/>
            <person name="Snyder E.E."/>
            <person name="Sobral B.W."/>
            <person name="Wattam A.R."/>
            <person name="Will R."/>
            <person name="Williams K."/>
            <person name="Yoo H."/>
            <person name="Bruce D.H."/>
            <person name="Detter C."/>
            <person name="Munk C."/>
            <person name="Brettin T.S."/>
            <person name="Ficht T."/>
        </authorList>
    </citation>
    <scope>NUCLEOTIDE SEQUENCE [LARGE SCALE GENOMIC DNA]</scope>
    <source>
        <strain evidence="1 2">Cudo</strain>
    </source>
</reference>
<accession>C0G8N9</accession>
<evidence type="ECO:0000313" key="2">
    <source>
        <dbReference type="Proteomes" id="UP000003678"/>
    </source>
</evidence>
<gene>
    <name evidence="1" type="ORF">BCETI_6000223</name>
</gene>
<sequence length="33" mass="4004">MKVCAAIFRPFCTKENRTVHFALVERFREFMQP</sequence>
<dbReference type="EMBL" id="ACJD01000006">
    <property type="protein sequence ID" value="EEH13303.1"/>
    <property type="molecule type" value="Genomic_DNA"/>
</dbReference>
<comment type="caution">
    <text evidence="1">The sequence shown here is derived from an EMBL/GenBank/DDBJ whole genome shotgun (WGS) entry which is preliminary data.</text>
</comment>
<organism evidence="1 2">
    <name type="scientific">Brucella ceti str. Cudo</name>
    <dbReference type="NCBI Taxonomy" id="595497"/>
    <lineage>
        <taxon>Bacteria</taxon>
        <taxon>Pseudomonadati</taxon>
        <taxon>Pseudomonadota</taxon>
        <taxon>Alphaproteobacteria</taxon>
        <taxon>Hyphomicrobiales</taxon>
        <taxon>Brucellaceae</taxon>
        <taxon>Brucella/Ochrobactrum group</taxon>
        <taxon>Brucella</taxon>
    </lineage>
</organism>
<dbReference type="Proteomes" id="UP000003678">
    <property type="component" value="Unassembled WGS sequence"/>
</dbReference>
<dbReference type="AlphaFoldDB" id="C0G8N9"/>
<name>C0G8N9_9HYPH</name>
<proteinExistence type="predicted"/>
<protein>
    <submittedName>
        <fullName evidence="1">Uncharacterized protein</fullName>
    </submittedName>
</protein>
<evidence type="ECO:0000313" key="1">
    <source>
        <dbReference type="EMBL" id="EEH13303.1"/>
    </source>
</evidence>